<evidence type="ECO:0000313" key="3">
    <source>
        <dbReference type="Proteomes" id="UP000011115"/>
    </source>
</evidence>
<feature type="transmembrane region" description="Helical" evidence="1">
    <location>
        <begin position="6"/>
        <end position="27"/>
    </location>
</feature>
<name>M1AAP3_SOLTU</name>
<dbReference type="PaxDb" id="4113-PGSC0003DMT400018471"/>
<evidence type="ECO:0000313" key="2">
    <source>
        <dbReference type="EnsemblPlants" id="PGSC0003DMT400018471"/>
    </source>
</evidence>
<feature type="transmembrane region" description="Helical" evidence="1">
    <location>
        <begin position="195"/>
        <end position="222"/>
    </location>
</feature>
<sequence>MEFPSIVFFTVSYCISSICYAVGFVVLISSHSNSDLSNVVIFALAYWMFLFILISSAYAFLVRPSLENGPPYMQHVPVDVMRDGMSQSLTRLEQVCPRIINLVFSLFNKIITMNGNFNRFDITEFTPLFIIYYKHTFIWCMLIIFTLYILLFLDHLLGVFFIVHVGVLYTGMGLDPVTTYLWVKERFNRLGTWPPFMWIYGIWKIMKFALGMVGTILFQYYFKFASTHQLVVFLCFAVTWLGNLAMVQPSTDVGIFNFLLVNACLGGAVNLFNVDIRTWGVFAACILLCFLREKLDSVIFRYDRCFRVTRHEQNPVIPQTLPSSLSSVDIDDVVVVVPLLQQT</sequence>
<organism evidence="2 3">
    <name type="scientific">Solanum tuberosum</name>
    <name type="common">Potato</name>
    <dbReference type="NCBI Taxonomy" id="4113"/>
    <lineage>
        <taxon>Eukaryota</taxon>
        <taxon>Viridiplantae</taxon>
        <taxon>Streptophyta</taxon>
        <taxon>Embryophyta</taxon>
        <taxon>Tracheophyta</taxon>
        <taxon>Spermatophyta</taxon>
        <taxon>Magnoliopsida</taxon>
        <taxon>eudicotyledons</taxon>
        <taxon>Gunneridae</taxon>
        <taxon>Pentapetalae</taxon>
        <taxon>asterids</taxon>
        <taxon>lamiids</taxon>
        <taxon>Solanales</taxon>
        <taxon>Solanaceae</taxon>
        <taxon>Solanoideae</taxon>
        <taxon>Solaneae</taxon>
        <taxon>Solanum</taxon>
    </lineage>
</organism>
<evidence type="ECO:0000256" key="1">
    <source>
        <dbReference type="SAM" id="Phobius"/>
    </source>
</evidence>
<reference evidence="3" key="1">
    <citation type="journal article" date="2011" name="Nature">
        <title>Genome sequence and analysis of the tuber crop potato.</title>
        <authorList>
            <consortium name="The Potato Genome Sequencing Consortium"/>
        </authorList>
    </citation>
    <scope>NUCLEOTIDE SEQUENCE [LARGE SCALE GENOMIC DNA]</scope>
    <source>
        <strain evidence="3">cv. DM1-3 516 R44</strain>
    </source>
</reference>
<dbReference type="InParanoid" id="M1AAP3"/>
<feature type="transmembrane region" description="Helical" evidence="1">
    <location>
        <begin position="39"/>
        <end position="61"/>
    </location>
</feature>
<accession>M1AAP3</accession>
<reference evidence="2" key="2">
    <citation type="submission" date="2015-06" db="UniProtKB">
        <authorList>
            <consortium name="EnsemblPlants"/>
        </authorList>
    </citation>
    <scope>IDENTIFICATION</scope>
    <source>
        <strain evidence="2">DM1-3 516 R44</strain>
    </source>
</reference>
<feature type="transmembrane region" description="Helical" evidence="1">
    <location>
        <begin position="253"/>
        <end position="272"/>
    </location>
</feature>
<protein>
    <submittedName>
        <fullName evidence="2">Uncharacterized protein</fullName>
    </submittedName>
</protein>
<keyword evidence="1" id="KW-0472">Membrane</keyword>
<dbReference type="Proteomes" id="UP000011115">
    <property type="component" value="Unassembled WGS sequence"/>
</dbReference>
<keyword evidence="3" id="KW-1185">Reference proteome</keyword>
<keyword evidence="1" id="KW-0812">Transmembrane</keyword>
<feature type="transmembrane region" description="Helical" evidence="1">
    <location>
        <begin position="159"/>
        <end position="183"/>
    </location>
</feature>
<proteinExistence type="predicted"/>
<dbReference type="AlphaFoldDB" id="M1AAP3"/>
<feature type="transmembrane region" description="Helical" evidence="1">
    <location>
        <begin position="129"/>
        <end position="153"/>
    </location>
</feature>
<keyword evidence="1" id="KW-1133">Transmembrane helix</keyword>
<dbReference type="EnsemblPlants" id="PGSC0003DMT400018471">
    <property type="protein sequence ID" value="PGSC0003DMT400018471"/>
    <property type="gene ID" value="PGSC0003DMG400007168"/>
</dbReference>
<dbReference type="Gramene" id="PGSC0003DMT400018471">
    <property type="protein sequence ID" value="PGSC0003DMT400018471"/>
    <property type="gene ID" value="PGSC0003DMG400007168"/>
</dbReference>
<dbReference type="HOGENOM" id="CLU_809891_0_0_1"/>
<feature type="transmembrane region" description="Helical" evidence="1">
    <location>
        <begin position="228"/>
        <end position="246"/>
    </location>
</feature>